<comment type="caution">
    <text evidence="2">The sequence shown here is derived from an EMBL/GenBank/DDBJ whole genome shotgun (WGS) entry which is preliminary data.</text>
</comment>
<protein>
    <recommendedName>
        <fullName evidence="4">Beta-lactamase-inhibitor-like PepSY-like domain-containing protein</fullName>
    </recommendedName>
</protein>
<dbReference type="Proteomes" id="UP000677244">
    <property type="component" value="Unassembled WGS sequence"/>
</dbReference>
<feature type="signal peptide" evidence="1">
    <location>
        <begin position="1"/>
        <end position="20"/>
    </location>
</feature>
<dbReference type="EMBL" id="JAGHKO010000017">
    <property type="protein sequence ID" value="MBO9204883.1"/>
    <property type="molecule type" value="Genomic_DNA"/>
</dbReference>
<name>A0ABS3Z4C1_9BACT</name>
<gene>
    <name evidence="2" type="ORF">J7I42_31635</name>
</gene>
<reference evidence="2 3" key="1">
    <citation type="submission" date="2021-03" db="EMBL/GenBank/DDBJ databases">
        <title>Assistant Professor.</title>
        <authorList>
            <person name="Huq M.A."/>
        </authorList>
    </citation>
    <scope>NUCLEOTIDE SEQUENCE [LARGE SCALE GENOMIC DNA]</scope>
    <source>
        <strain evidence="2 3">MAH-29</strain>
    </source>
</reference>
<accession>A0ABS3Z4C1</accession>
<evidence type="ECO:0000313" key="3">
    <source>
        <dbReference type="Proteomes" id="UP000677244"/>
    </source>
</evidence>
<evidence type="ECO:0008006" key="4">
    <source>
        <dbReference type="Google" id="ProtNLM"/>
    </source>
</evidence>
<evidence type="ECO:0000313" key="2">
    <source>
        <dbReference type="EMBL" id="MBO9204883.1"/>
    </source>
</evidence>
<organism evidence="2 3">
    <name type="scientific">Niastella soli</name>
    <dbReference type="NCBI Taxonomy" id="2821487"/>
    <lineage>
        <taxon>Bacteria</taxon>
        <taxon>Pseudomonadati</taxon>
        <taxon>Bacteroidota</taxon>
        <taxon>Chitinophagia</taxon>
        <taxon>Chitinophagales</taxon>
        <taxon>Chitinophagaceae</taxon>
        <taxon>Niastella</taxon>
    </lineage>
</organism>
<feature type="chain" id="PRO_5045567187" description="Beta-lactamase-inhibitor-like PepSY-like domain-containing protein" evidence="1">
    <location>
        <begin position="21"/>
        <end position="195"/>
    </location>
</feature>
<keyword evidence="1" id="KW-0732">Signal</keyword>
<keyword evidence="3" id="KW-1185">Reference proteome</keyword>
<dbReference type="RefSeq" id="WP_209143896.1">
    <property type="nucleotide sequence ID" value="NZ_JAGHKO010000017.1"/>
</dbReference>
<dbReference type="Gene3D" id="3.10.450.360">
    <property type="match status" value="1"/>
</dbReference>
<proteinExistence type="predicted"/>
<evidence type="ECO:0000256" key="1">
    <source>
        <dbReference type="SAM" id="SignalP"/>
    </source>
</evidence>
<sequence length="195" mass="22451">MKNVIIIGSLLVFTATTTFAQDEMVYNEPAGFILHKTSKAQREENRLIKREKAAITPNYMTAQQFMVDFPKATNVNWKRTTFEEASFTLNGKEMKAFYDFTNTLIGTTTPASFSDLPASAQKEIEKYYKDYTPQTVILFDDNEYNNSDMILYGNSFEDEDNYFVELTNNNKTIVLQVNMEGLVSYFKDISYSNVK</sequence>